<keyword evidence="2" id="KW-0813">Transport</keyword>
<dbReference type="eggNOG" id="COG1629">
    <property type="taxonomic scope" value="Bacteria"/>
</dbReference>
<keyword evidence="7" id="KW-0732">Signal</keyword>
<dbReference type="SUPFAM" id="SSF49464">
    <property type="entry name" value="Carboxypeptidase regulatory domain-like"/>
    <property type="match status" value="1"/>
</dbReference>
<dbReference type="InterPro" id="IPR057601">
    <property type="entry name" value="Oar-like_b-barrel"/>
</dbReference>
<evidence type="ECO:0000256" key="3">
    <source>
        <dbReference type="ARBA" id="ARBA00022452"/>
    </source>
</evidence>
<keyword evidence="4" id="KW-0812">Transmembrane</keyword>
<dbReference type="PANTHER" id="PTHR30069">
    <property type="entry name" value="TONB-DEPENDENT OUTER MEMBRANE RECEPTOR"/>
    <property type="match status" value="1"/>
</dbReference>
<evidence type="ECO:0000256" key="1">
    <source>
        <dbReference type="ARBA" id="ARBA00004571"/>
    </source>
</evidence>
<evidence type="ECO:0000256" key="4">
    <source>
        <dbReference type="ARBA" id="ARBA00022692"/>
    </source>
</evidence>
<dbReference type="PANTHER" id="PTHR30069:SF46">
    <property type="entry name" value="OAR PROTEIN"/>
    <property type="match status" value="1"/>
</dbReference>
<dbReference type="GO" id="GO:0009279">
    <property type="term" value="C:cell outer membrane"/>
    <property type="evidence" value="ECO:0007669"/>
    <property type="project" value="UniProtKB-SubCell"/>
</dbReference>
<dbReference type="SUPFAM" id="SSF56935">
    <property type="entry name" value="Porins"/>
    <property type="match status" value="1"/>
</dbReference>
<gene>
    <name evidence="9" type="ordered locus">Acid_3087</name>
</gene>
<dbReference type="Gene3D" id="2.40.170.20">
    <property type="entry name" value="TonB-dependent receptor, beta-barrel domain"/>
    <property type="match status" value="1"/>
</dbReference>
<evidence type="ECO:0000256" key="6">
    <source>
        <dbReference type="ARBA" id="ARBA00023237"/>
    </source>
</evidence>
<dbReference type="Pfam" id="PF25183">
    <property type="entry name" value="OMP_b-brl_4"/>
    <property type="match status" value="1"/>
</dbReference>
<organism evidence="9">
    <name type="scientific">Solibacter usitatus (strain Ellin6076)</name>
    <dbReference type="NCBI Taxonomy" id="234267"/>
    <lineage>
        <taxon>Bacteria</taxon>
        <taxon>Pseudomonadati</taxon>
        <taxon>Acidobacteriota</taxon>
        <taxon>Terriglobia</taxon>
        <taxon>Bryobacterales</taxon>
        <taxon>Solibacteraceae</taxon>
        <taxon>Candidatus Solibacter</taxon>
    </lineage>
</organism>
<evidence type="ECO:0000259" key="8">
    <source>
        <dbReference type="Pfam" id="PF25183"/>
    </source>
</evidence>
<dbReference type="HOGENOM" id="CLU_006298_0_0_0"/>
<dbReference type="KEGG" id="sus:Acid_3087"/>
<dbReference type="STRING" id="234267.Acid_3087"/>
<keyword evidence="3" id="KW-1134">Transmembrane beta strand</keyword>
<keyword evidence="5" id="KW-0472">Membrane</keyword>
<dbReference type="AlphaFoldDB" id="Q022N4"/>
<dbReference type="InterPro" id="IPR008969">
    <property type="entry name" value="CarboxyPept-like_regulatory"/>
</dbReference>
<keyword evidence="6" id="KW-0998">Cell outer membrane</keyword>
<evidence type="ECO:0000313" key="9">
    <source>
        <dbReference type="EMBL" id="ABJ84066.1"/>
    </source>
</evidence>
<dbReference type="InterPro" id="IPR036942">
    <property type="entry name" value="Beta-barrel_TonB_sf"/>
</dbReference>
<proteinExistence type="predicted"/>
<evidence type="ECO:0000256" key="5">
    <source>
        <dbReference type="ARBA" id="ARBA00023136"/>
    </source>
</evidence>
<dbReference type="Pfam" id="PF13620">
    <property type="entry name" value="CarboxypepD_reg"/>
    <property type="match status" value="1"/>
</dbReference>
<dbReference type="InParanoid" id="Q022N4"/>
<evidence type="ECO:0000256" key="7">
    <source>
        <dbReference type="SAM" id="SignalP"/>
    </source>
</evidence>
<dbReference type="Gene3D" id="2.60.40.1120">
    <property type="entry name" value="Carboxypeptidase-like, regulatory domain"/>
    <property type="match status" value="1"/>
</dbReference>
<accession>Q022N4</accession>
<keyword evidence="9" id="KW-0675">Receptor</keyword>
<name>Q022N4_SOLUE</name>
<feature type="signal peptide" evidence="7">
    <location>
        <begin position="1"/>
        <end position="27"/>
    </location>
</feature>
<feature type="domain" description="TonB-dependent transporter Oar-like beta-barrel" evidence="8">
    <location>
        <begin position="249"/>
        <end position="1101"/>
    </location>
</feature>
<protein>
    <submittedName>
        <fullName evidence="9">TonB-dependent receptor</fullName>
    </submittedName>
</protein>
<comment type="subcellular location">
    <subcellularLocation>
        <location evidence="1">Cell outer membrane</location>
        <topology evidence="1">Multi-pass membrane protein</topology>
    </subcellularLocation>
</comment>
<dbReference type="InterPro" id="IPR039426">
    <property type="entry name" value="TonB-dep_rcpt-like"/>
</dbReference>
<reference evidence="9" key="1">
    <citation type="submission" date="2006-10" db="EMBL/GenBank/DDBJ databases">
        <title>Complete sequence of Solibacter usitatus Ellin6076.</title>
        <authorList>
            <consortium name="US DOE Joint Genome Institute"/>
            <person name="Copeland A."/>
            <person name="Lucas S."/>
            <person name="Lapidus A."/>
            <person name="Barry K."/>
            <person name="Detter J.C."/>
            <person name="Glavina del Rio T."/>
            <person name="Hammon N."/>
            <person name="Israni S."/>
            <person name="Dalin E."/>
            <person name="Tice H."/>
            <person name="Pitluck S."/>
            <person name="Thompson L.S."/>
            <person name="Brettin T."/>
            <person name="Bruce D."/>
            <person name="Han C."/>
            <person name="Tapia R."/>
            <person name="Gilna P."/>
            <person name="Schmutz J."/>
            <person name="Larimer F."/>
            <person name="Land M."/>
            <person name="Hauser L."/>
            <person name="Kyrpides N."/>
            <person name="Mikhailova N."/>
            <person name="Janssen P.H."/>
            <person name="Kuske C.R."/>
            <person name="Richardson P."/>
        </authorList>
    </citation>
    <scope>NUCLEOTIDE SEQUENCE</scope>
    <source>
        <strain evidence="9">Ellin6076</strain>
    </source>
</reference>
<evidence type="ECO:0000256" key="2">
    <source>
        <dbReference type="ARBA" id="ARBA00022448"/>
    </source>
</evidence>
<sequence precursor="true">MSMHTTRIKWLALLMAMLIATSAALLAQDASGGITGKVSDPSGAAVVNADVTTRDVDRGTVWTSKTNEGGVYNFARLPVGRYEVKVQAPGFQTALRTAFALELNQTARVDLALSLGQISQQVEVSDAVPVLQTQTTEVSTVMQSSAIANLPLETRNYNQLTLLVPGAVTISPASFNTGQKTFNAARPNLNGNREQANYYLLDGMENIEFVDNNVAYSPNVDAIQEFSVITNNPNAEFGQFLGGVINVSMKSGTNQFHGNLFEYLRNDFFNANEWSNNFNGLPTARQRWNEYGGTVGGPIRKNKLFFFADYQGSRFDLPATSTPKTTFTSRNLSGDLSDLGVALHYPGTSVTMPANLTQAAVCTAGQKMGVNPCINGVSATALKIAAALPKPSLPGLAGGTVNNLNNVVQNYTHGNQGDIKMDWAPSEKDHIFARYSQQHIDNPIVNSEVFQYSGNGSNVFPLQQAVLDYTRTIRPTLLNDFRLGMNYFPAEANVQALSTNAGANLIPGQPTPYLPGLSFASSKLGGQLNGPFAFGTTDGPEIFHQTAIQFSDTAIWTRNAHTLRMGLQMIRYRNNYVPATSSDGAAGQIGFNGTYTGYSEADFFLGLPSYMGYGLGFAGTVGQRNWAAGAFVQDDWRISQHVTINFGVRWQLFTPIYEVHDRMTNFGMYSGQIMLAGQNGNSRALYNQYNGIANFLPRLGVAWSLDNKTVVRAAFSRSSFQEGTGEFNRLATNAPWNVDLVGQWGGVGSNGGIPSNQVTLDQGFGALGATTGCTLQNVTSAPASCFAGVRLHATDPNYRPAVSNQWNLTLQRQVTNTLTVQAGYVGQHTDHLAAIYNMGQNLLNADGTASPGPYLGGNLALKNGGTGQQRLNTSTAIQNYNALQLTAQEQLTHGLVFRFNYAWSKCLTNNQGYYGRYGNAAPAQTTADVAFQSYVYNVHLDYGLCDADVTHAFNGYVNYDLPFGRGRAFGKNASKAVNAVLGNWRYDTIVTVHGGLPISMIQFGNDPTGAYFQPRPDCLAPSEATPYKNFVGGGYVWFNPLTMAIPGPGKLGNCPISSERGPGLRQIDMSLSKRFTISESKFVEFRFDAINAFNTPIFALSGYATDVFPGGGIDKSKYGVDPTYTAGIPTGVVNTSQGARNLQFALKFHF</sequence>
<dbReference type="GO" id="GO:0044718">
    <property type="term" value="P:siderophore transmembrane transport"/>
    <property type="evidence" value="ECO:0007669"/>
    <property type="project" value="TreeGrafter"/>
</dbReference>
<dbReference type="GO" id="GO:0015344">
    <property type="term" value="F:siderophore uptake transmembrane transporter activity"/>
    <property type="evidence" value="ECO:0007669"/>
    <property type="project" value="TreeGrafter"/>
</dbReference>
<feature type="chain" id="PRO_5004163155" evidence="7">
    <location>
        <begin position="28"/>
        <end position="1150"/>
    </location>
</feature>
<dbReference type="EMBL" id="CP000473">
    <property type="protein sequence ID" value="ABJ84066.1"/>
    <property type="molecule type" value="Genomic_DNA"/>
</dbReference>